<comment type="caution">
    <text evidence="1">The sequence shown here is derived from an EMBL/GenBank/DDBJ whole genome shotgun (WGS) entry which is preliminary data.</text>
</comment>
<sequence length="383" mass="43111">MEVISVALTVCTLCKVIESWIEQRAEKEATITQISATVVQIRNILSPFASAEFKGTGEAQLCDCIRSIGDVLQRTKEHLLVWGYKRSRKIVAFLNPAVLVKQLRDDERQLNNQLIILLTSVAVVGYFRDHAKDAVQPQINPPPYEVGPLDELKDQQALEFWRDYIGAKITFIPPDVFCSRLSIWYNGDLSKDACTRIVMLLDEYNVGGITPNNLARALGDESLKCFLERCSKGEKPLPLDHSWIRVAPGEVLQTPLLVWIDDNPQNNAYEVADARSKGIQVIELSSTSVAKAWVEANYAFLRDNDNPSRVRFISDNVRLEKNLNAGTYLNPSAGESFLRYLRGRFFNAPVLIYTGPSIDSTGYIASLAAKMDDDDEWRGFKNY</sequence>
<gene>
    <name evidence="1" type="ORF">NLJ89_g7408</name>
</gene>
<evidence type="ECO:0000313" key="1">
    <source>
        <dbReference type="EMBL" id="KAJ3505451.1"/>
    </source>
</evidence>
<reference evidence="1" key="1">
    <citation type="submission" date="2022-07" db="EMBL/GenBank/DDBJ databases">
        <title>Genome Sequence of Agrocybe chaxingu.</title>
        <authorList>
            <person name="Buettner E."/>
        </authorList>
    </citation>
    <scope>NUCLEOTIDE SEQUENCE</scope>
    <source>
        <strain evidence="1">MP-N11</strain>
    </source>
</reference>
<name>A0A9W8JWF8_9AGAR</name>
<evidence type="ECO:0000313" key="2">
    <source>
        <dbReference type="Proteomes" id="UP001148786"/>
    </source>
</evidence>
<dbReference type="OrthoDB" id="3254241at2759"/>
<dbReference type="Proteomes" id="UP001148786">
    <property type="component" value="Unassembled WGS sequence"/>
</dbReference>
<dbReference type="AlphaFoldDB" id="A0A9W8JWF8"/>
<dbReference type="EMBL" id="JANKHO010000882">
    <property type="protein sequence ID" value="KAJ3505451.1"/>
    <property type="molecule type" value="Genomic_DNA"/>
</dbReference>
<organism evidence="1 2">
    <name type="scientific">Agrocybe chaxingu</name>
    <dbReference type="NCBI Taxonomy" id="84603"/>
    <lineage>
        <taxon>Eukaryota</taxon>
        <taxon>Fungi</taxon>
        <taxon>Dikarya</taxon>
        <taxon>Basidiomycota</taxon>
        <taxon>Agaricomycotina</taxon>
        <taxon>Agaricomycetes</taxon>
        <taxon>Agaricomycetidae</taxon>
        <taxon>Agaricales</taxon>
        <taxon>Agaricineae</taxon>
        <taxon>Strophariaceae</taxon>
        <taxon>Agrocybe</taxon>
    </lineage>
</organism>
<accession>A0A9W8JWF8</accession>
<proteinExistence type="predicted"/>
<protein>
    <submittedName>
        <fullName evidence="1">Uncharacterized protein</fullName>
    </submittedName>
</protein>
<keyword evidence="2" id="KW-1185">Reference proteome</keyword>